<dbReference type="PANTHER" id="PTHR43685">
    <property type="entry name" value="GLYCOSYLTRANSFERASE"/>
    <property type="match status" value="1"/>
</dbReference>
<evidence type="ECO:0000259" key="1">
    <source>
        <dbReference type="Pfam" id="PF00535"/>
    </source>
</evidence>
<dbReference type="EMBL" id="AQQR01000005">
    <property type="protein sequence ID" value="OWU73018.1"/>
    <property type="molecule type" value="Genomic_DNA"/>
</dbReference>
<dbReference type="Pfam" id="PF00535">
    <property type="entry name" value="Glycos_transf_2"/>
    <property type="match status" value="1"/>
</dbReference>
<keyword evidence="3" id="KW-1185">Reference proteome</keyword>
<reference evidence="2 3" key="1">
    <citation type="submission" date="2013-04" db="EMBL/GenBank/DDBJ databases">
        <title>Oceanicola sp. 22II1-22F33 Genome Sequencing.</title>
        <authorList>
            <person name="Lai Q."/>
            <person name="Li G."/>
            <person name="Shao Z."/>
        </authorList>
    </citation>
    <scope>NUCLEOTIDE SEQUENCE [LARGE SCALE GENOMIC DNA]</scope>
    <source>
        <strain evidence="2 3">22II1-22F33</strain>
    </source>
</reference>
<dbReference type="AlphaFoldDB" id="A0A225NH85"/>
<comment type="caution">
    <text evidence="2">The sequence shown here is derived from an EMBL/GenBank/DDBJ whole genome shotgun (WGS) entry which is preliminary data.</text>
</comment>
<dbReference type="InterPro" id="IPR029044">
    <property type="entry name" value="Nucleotide-diphossugar_trans"/>
</dbReference>
<gene>
    <name evidence="2" type="ORF">ATO3_13985</name>
</gene>
<name>A0A225NH85_9RHOB</name>
<dbReference type="SUPFAM" id="SSF53448">
    <property type="entry name" value="Nucleotide-diphospho-sugar transferases"/>
    <property type="match status" value="1"/>
</dbReference>
<evidence type="ECO:0000313" key="2">
    <source>
        <dbReference type="EMBL" id="OWU73018.1"/>
    </source>
</evidence>
<protein>
    <recommendedName>
        <fullName evidence="1">Glycosyltransferase 2-like domain-containing protein</fullName>
    </recommendedName>
</protein>
<dbReference type="InterPro" id="IPR001173">
    <property type="entry name" value="Glyco_trans_2-like"/>
</dbReference>
<dbReference type="PANTHER" id="PTHR43685:SF3">
    <property type="entry name" value="SLR2126 PROTEIN"/>
    <property type="match status" value="1"/>
</dbReference>
<sequence length="408" mass="45138">MVHLARQITAIVPTFNRSTLLIEALDALDTQTRPPAQVIVWDDGSTDGTAQAVAEVQGRSSLPILYKRAENGGKSRALNAALALADQDYIWICDDDDAALPDAAERLGAVLDSDTADIAAGRHQRFSVAPEDGRREITDTGYWPDPIDGSILRHTLEDIFFFQNATFVRRGCYDRVGPFDTGLKRSIDYDMTVRLLARFPAELVPETVFLQRKHDGLRGPADAQHAAARSEDVWRKTDREIFAKLRSVLPLSLYEAMYDSTDPTLTRRAALLQRGTVYARRCDWSAALEDFEAAADAALDRPLTDAERGIVIRAMAGKHGIEDVLEADFRGRIAALSTRNAAGREIARQLSRGMLWRVRNALTERDAGAAMRLLRHLIALPPALSGPPVAAGADVNERRKLPQEAYQW</sequence>
<dbReference type="Proteomes" id="UP000215377">
    <property type="component" value="Unassembled WGS sequence"/>
</dbReference>
<evidence type="ECO:0000313" key="3">
    <source>
        <dbReference type="Proteomes" id="UP000215377"/>
    </source>
</evidence>
<organism evidence="2 3">
    <name type="scientific">Marinibacterium profundimaris</name>
    <dbReference type="NCBI Taxonomy" id="1679460"/>
    <lineage>
        <taxon>Bacteria</taxon>
        <taxon>Pseudomonadati</taxon>
        <taxon>Pseudomonadota</taxon>
        <taxon>Alphaproteobacteria</taxon>
        <taxon>Rhodobacterales</taxon>
        <taxon>Paracoccaceae</taxon>
        <taxon>Marinibacterium</taxon>
    </lineage>
</organism>
<feature type="domain" description="Glycosyltransferase 2-like" evidence="1">
    <location>
        <begin position="10"/>
        <end position="158"/>
    </location>
</feature>
<accession>A0A225NH85</accession>
<dbReference type="InterPro" id="IPR050834">
    <property type="entry name" value="Glycosyltransf_2"/>
</dbReference>
<dbReference type="Gene3D" id="3.90.550.10">
    <property type="entry name" value="Spore Coat Polysaccharide Biosynthesis Protein SpsA, Chain A"/>
    <property type="match status" value="1"/>
</dbReference>
<proteinExistence type="predicted"/>